<comment type="caution">
    <text evidence="1">The sequence shown here is derived from an EMBL/GenBank/DDBJ whole genome shotgun (WGS) entry which is preliminary data.</text>
</comment>
<dbReference type="AlphaFoldDB" id="A0A8T0HK13"/>
<name>A0A8T0HK13_CERPU</name>
<sequence length="117" mass="12958">MSTTSAVARQTLTRLLMPHLIITPLPRQIGPRDFKRLGIVTKYIAIGLHHGSFSAPTVETTVPSMLHMQQTADEEVSLTFMSGFQNASQKNLSVLRGYEVSPASVICLCFWNPQLET</sequence>
<evidence type="ECO:0000313" key="2">
    <source>
        <dbReference type="Proteomes" id="UP000822688"/>
    </source>
</evidence>
<proteinExistence type="predicted"/>
<organism evidence="1 2">
    <name type="scientific">Ceratodon purpureus</name>
    <name type="common">Fire moss</name>
    <name type="synonym">Dicranum purpureum</name>
    <dbReference type="NCBI Taxonomy" id="3225"/>
    <lineage>
        <taxon>Eukaryota</taxon>
        <taxon>Viridiplantae</taxon>
        <taxon>Streptophyta</taxon>
        <taxon>Embryophyta</taxon>
        <taxon>Bryophyta</taxon>
        <taxon>Bryophytina</taxon>
        <taxon>Bryopsida</taxon>
        <taxon>Dicranidae</taxon>
        <taxon>Pseudoditrichales</taxon>
        <taxon>Ditrichaceae</taxon>
        <taxon>Ceratodon</taxon>
    </lineage>
</organism>
<protein>
    <submittedName>
        <fullName evidence="1">Uncharacterized protein</fullName>
    </submittedName>
</protein>
<accession>A0A8T0HK13</accession>
<reference evidence="1 2" key="1">
    <citation type="submission" date="2020-06" db="EMBL/GenBank/DDBJ databases">
        <title>WGS assembly of Ceratodon purpureus strain R40.</title>
        <authorList>
            <person name="Carey S.B."/>
            <person name="Jenkins J."/>
            <person name="Shu S."/>
            <person name="Lovell J.T."/>
            <person name="Sreedasyam A."/>
            <person name="Maumus F."/>
            <person name="Tiley G.P."/>
            <person name="Fernandez-Pozo N."/>
            <person name="Barry K."/>
            <person name="Chen C."/>
            <person name="Wang M."/>
            <person name="Lipzen A."/>
            <person name="Daum C."/>
            <person name="Saski C.A."/>
            <person name="Payton A.C."/>
            <person name="Mcbreen J.C."/>
            <person name="Conrad R.E."/>
            <person name="Kollar L.M."/>
            <person name="Olsson S."/>
            <person name="Huttunen S."/>
            <person name="Landis J.B."/>
            <person name="Wickett N.J."/>
            <person name="Johnson M.G."/>
            <person name="Rensing S.A."/>
            <person name="Grimwood J."/>
            <person name="Schmutz J."/>
            <person name="Mcdaniel S.F."/>
        </authorList>
    </citation>
    <scope>NUCLEOTIDE SEQUENCE [LARGE SCALE GENOMIC DNA]</scope>
    <source>
        <strain evidence="1 2">R40</strain>
    </source>
</reference>
<gene>
    <name evidence="1" type="ORF">KC19_6G214000</name>
</gene>
<dbReference type="Proteomes" id="UP000822688">
    <property type="component" value="Chromosome 6"/>
</dbReference>
<keyword evidence="2" id="KW-1185">Reference proteome</keyword>
<dbReference type="EMBL" id="CM026427">
    <property type="protein sequence ID" value="KAG0571139.1"/>
    <property type="molecule type" value="Genomic_DNA"/>
</dbReference>
<evidence type="ECO:0000313" key="1">
    <source>
        <dbReference type="EMBL" id="KAG0571139.1"/>
    </source>
</evidence>